<name>A0AAW9QRE9_9CHRO</name>
<keyword evidence="2" id="KW-1185">Reference proteome</keyword>
<accession>A0AAW9QRE9</accession>
<reference evidence="1 2" key="1">
    <citation type="submission" date="2024-01" db="EMBL/GenBank/DDBJ databases">
        <title>Genomic insights into the taxonomy and metabolism of the cyanobacterium Pannus brasiliensis CCIBt3594.</title>
        <authorList>
            <person name="Machado M."/>
            <person name="Botero N.B."/>
            <person name="Andreote A.P.D."/>
            <person name="Feitosa A.M.T."/>
            <person name="Popin R."/>
            <person name="Sivonen K."/>
            <person name="Fiore M.F."/>
        </authorList>
    </citation>
    <scope>NUCLEOTIDE SEQUENCE [LARGE SCALE GENOMIC DNA]</scope>
    <source>
        <strain evidence="1 2">CCIBt3594</strain>
    </source>
</reference>
<gene>
    <name evidence="1" type="ORF">V0288_20125</name>
</gene>
<dbReference type="AlphaFoldDB" id="A0AAW9QRE9"/>
<evidence type="ECO:0000313" key="1">
    <source>
        <dbReference type="EMBL" id="MEG3439445.1"/>
    </source>
</evidence>
<evidence type="ECO:0000313" key="2">
    <source>
        <dbReference type="Proteomes" id="UP001328733"/>
    </source>
</evidence>
<dbReference type="EMBL" id="JBAFSM010000049">
    <property type="protein sequence ID" value="MEG3439445.1"/>
    <property type="molecule type" value="Genomic_DNA"/>
</dbReference>
<sequence length="212" mass="25316">MEASVILMGKLYKFLNYSNLDRFFQPLVLKNGLRNLGYEYLHFLARVSVNKQLQIAYFNHFSQSLSRKNGQQQPYYTYDKYLWGYSRILLWYSDFDFSLSEMNYREHFTLIINHLHTLAVNTQTEEYKRKTGEYKRNAFLALIYLLTFRERDPDFCTEDSPEYRNAIRLIEGFRDQEIHLSSVISDQPDRSLNQNFKELLLGQSEGNLLDIP</sequence>
<organism evidence="1 2">
    <name type="scientific">Pannus brasiliensis CCIBt3594</name>
    <dbReference type="NCBI Taxonomy" id="1427578"/>
    <lineage>
        <taxon>Bacteria</taxon>
        <taxon>Bacillati</taxon>
        <taxon>Cyanobacteriota</taxon>
        <taxon>Cyanophyceae</taxon>
        <taxon>Oscillatoriophycideae</taxon>
        <taxon>Chroococcales</taxon>
        <taxon>Microcystaceae</taxon>
        <taxon>Pannus</taxon>
    </lineage>
</organism>
<dbReference type="Proteomes" id="UP001328733">
    <property type="component" value="Unassembled WGS sequence"/>
</dbReference>
<protein>
    <submittedName>
        <fullName evidence="1">Uncharacterized protein</fullName>
    </submittedName>
</protein>
<comment type="caution">
    <text evidence="1">The sequence shown here is derived from an EMBL/GenBank/DDBJ whole genome shotgun (WGS) entry which is preliminary data.</text>
</comment>
<dbReference type="RefSeq" id="WP_332866931.1">
    <property type="nucleotide sequence ID" value="NZ_JBAFSM010000049.1"/>
</dbReference>
<proteinExistence type="predicted"/>